<comment type="similarity">
    <text evidence="7">Belongs to the dicarboxylate/amino acid:cation symporter (DAACS) (TC 2.A.23) family.</text>
</comment>
<sequence>MERNGQGQPRIVLFQQDLDDGDNHSELDLDLYDADETPERFTRHGLSVSAMPSILQQQQGPNRGQTSFGSSFSTVSEQATDGASSTTSHPRYNAFNALDGTTASVSSGSMNRNGRRPVDPNTRIRTDFTTTNDVGTPKEDYGQLCTPPGDPPSSRPEPVAHPAYTKARRTELYMRAEWVFGLMILGIGIGLAIESQKPEYTVSYWFTVIGSLYVRLVACITLPMTFCQVVIGAAELANSHRLLRAWVHMVVFIVLCSFFSVLLSTAITAAFHSKFAQQNAPNLSLIHPPFAFKCPNGKYMELQADGTLGCTAKELNVNATFPYLVDLNRRLGINDPVATVDESGLLVSLFEVYFPGNLVEALSKNNYLSVVLLATVIGIAVAKSFTTPPGNITRSRNPLFRLLTHIYVSLFRMHEWIQILALVSTVPLFIGAMLEIPDIYATFGMAQYYISAVMLGAFVQCLVVVPLMFYVIVRENPFAWVWQMLAPIGYGAVLSYPFFTIGHMTKAALRTKKISPAMFGSIYPVLTVMQRSTFSLGFPTALVSVAAYSGCNIEMDAGDFFKIFGLSFMVSFGDTMLATYGMAVFLTMWRAFCSNEDVPPAVLMISTMGIVITRFGAAVGVMVDVMLVRMVAHICEPSVDQPLYPDLVDAEEESAAEHFAHMQRPSESLGSVKSTAI</sequence>
<evidence type="ECO:0000256" key="3">
    <source>
        <dbReference type="ARBA" id="ARBA00022475"/>
    </source>
</evidence>
<evidence type="ECO:0000256" key="6">
    <source>
        <dbReference type="ARBA" id="ARBA00023136"/>
    </source>
</evidence>
<protein>
    <recommendedName>
        <fullName evidence="7">Amino acid transporter</fullName>
    </recommendedName>
</protein>
<comment type="caution">
    <text evidence="9">The sequence shown here is derived from an EMBL/GenBank/DDBJ whole genome shotgun (WGS) entry which is preliminary data.</text>
</comment>
<feature type="transmembrane region" description="Helical" evidence="7">
    <location>
        <begin position="367"/>
        <end position="386"/>
    </location>
</feature>
<evidence type="ECO:0000256" key="8">
    <source>
        <dbReference type="SAM" id="MobiDB-lite"/>
    </source>
</evidence>
<feature type="transmembrane region" description="Helical" evidence="7">
    <location>
        <begin position="448"/>
        <end position="473"/>
    </location>
</feature>
<dbReference type="PANTHER" id="PTHR42865">
    <property type="entry name" value="PROTON/GLUTAMATE-ASPARTATE SYMPORTER"/>
    <property type="match status" value="1"/>
</dbReference>
<dbReference type="Proteomes" id="UP000794436">
    <property type="component" value="Unassembled WGS sequence"/>
</dbReference>
<dbReference type="PANTHER" id="PTHR42865:SF7">
    <property type="entry name" value="PROTON_GLUTAMATE-ASPARTATE SYMPORTER"/>
    <property type="match status" value="1"/>
</dbReference>
<feature type="transmembrane region" description="Helical" evidence="7">
    <location>
        <begin position="601"/>
        <end position="623"/>
    </location>
</feature>
<dbReference type="GO" id="GO:0005886">
    <property type="term" value="C:plasma membrane"/>
    <property type="evidence" value="ECO:0007669"/>
    <property type="project" value="UniProtKB-SubCell"/>
</dbReference>
<evidence type="ECO:0000256" key="7">
    <source>
        <dbReference type="RuleBase" id="RU361216"/>
    </source>
</evidence>
<reference evidence="9" key="1">
    <citation type="submission" date="2019-03" db="EMBL/GenBank/DDBJ databases">
        <title>Long read genome sequence of the mycoparasitic Pythium oligandrum ATCC 38472 isolated from sugarbeet rhizosphere.</title>
        <authorList>
            <person name="Gaulin E."/>
        </authorList>
    </citation>
    <scope>NUCLEOTIDE SEQUENCE</scope>
    <source>
        <strain evidence="9">ATCC 38472_TT</strain>
    </source>
</reference>
<feature type="region of interest" description="Disordered" evidence="8">
    <location>
        <begin position="16"/>
        <end position="140"/>
    </location>
</feature>
<feature type="compositionally biased region" description="Polar residues" evidence="8">
    <location>
        <begin position="54"/>
        <end position="90"/>
    </location>
</feature>
<keyword evidence="3" id="KW-1003">Cell membrane</keyword>
<dbReference type="PRINTS" id="PR00173">
    <property type="entry name" value="EDTRNSPORT"/>
</dbReference>
<evidence type="ECO:0000256" key="5">
    <source>
        <dbReference type="ARBA" id="ARBA00022989"/>
    </source>
</evidence>
<feature type="transmembrane region" description="Helical" evidence="7">
    <location>
        <begin position="213"/>
        <end position="234"/>
    </location>
</feature>
<evidence type="ECO:0000256" key="2">
    <source>
        <dbReference type="ARBA" id="ARBA00022448"/>
    </source>
</evidence>
<comment type="subcellular location">
    <subcellularLocation>
        <location evidence="1">Cell membrane</location>
        <topology evidence="1">Multi-pass membrane protein</topology>
    </subcellularLocation>
    <subcellularLocation>
        <location evidence="7">Membrane</location>
        <topology evidence="7">Multi-pass membrane protein</topology>
    </subcellularLocation>
</comment>
<keyword evidence="10" id="KW-1185">Reference proteome</keyword>
<name>A0A8K1CBY4_PYTOL</name>
<evidence type="ECO:0000313" key="10">
    <source>
        <dbReference type="Proteomes" id="UP000794436"/>
    </source>
</evidence>
<evidence type="ECO:0000256" key="4">
    <source>
        <dbReference type="ARBA" id="ARBA00022692"/>
    </source>
</evidence>
<accession>A0A8K1CBY4</accession>
<keyword evidence="2 7" id="KW-0813">Transport</keyword>
<proteinExistence type="inferred from homology"/>
<evidence type="ECO:0000256" key="1">
    <source>
        <dbReference type="ARBA" id="ARBA00004651"/>
    </source>
</evidence>
<organism evidence="9 10">
    <name type="scientific">Pythium oligandrum</name>
    <name type="common">Mycoparasitic fungus</name>
    <dbReference type="NCBI Taxonomy" id="41045"/>
    <lineage>
        <taxon>Eukaryota</taxon>
        <taxon>Sar</taxon>
        <taxon>Stramenopiles</taxon>
        <taxon>Oomycota</taxon>
        <taxon>Peronosporomycetes</taxon>
        <taxon>Pythiales</taxon>
        <taxon>Pythiaceae</taxon>
        <taxon>Pythium</taxon>
    </lineage>
</organism>
<dbReference type="Gene3D" id="1.10.3860.10">
    <property type="entry name" value="Sodium:dicarboxylate symporter"/>
    <property type="match status" value="1"/>
</dbReference>
<keyword evidence="6 7" id="KW-0472">Membrane</keyword>
<dbReference type="InterPro" id="IPR001991">
    <property type="entry name" value="Na-dicarboxylate_symporter"/>
</dbReference>
<dbReference type="Pfam" id="PF00375">
    <property type="entry name" value="SDF"/>
    <property type="match status" value="1"/>
</dbReference>
<dbReference type="InterPro" id="IPR036458">
    <property type="entry name" value="Na:dicarbo_symporter_sf"/>
</dbReference>
<keyword evidence="7" id="KW-0769">Symport</keyword>
<feature type="transmembrane region" description="Helical" evidence="7">
    <location>
        <begin position="176"/>
        <end position="193"/>
    </location>
</feature>
<dbReference type="GO" id="GO:0015293">
    <property type="term" value="F:symporter activity"/>
    <property type="evidence" value="ECO:0007669"/>
    <property type="project" value="UniProtKB-UniRule"/>
</dbReference>
<dbReference type="AlphaFoldDB" id="A0A8K1CBY4"/>
<keyword evidence="4 7" id="KW-0812">Transmembrane</keyword>
<gene>
    <name evidence="9" type="ORF">Poli38472_004616</name>
</gene>
<keyword evidence="5 7" id="KW-1133">Transmembrane helix</keyword>
<dbReference type="SUPFAM" id="SSF118215">
    <property type="entry name" value="Proton glutamate symport protein"/>
    <property type="match status" value="1"/>
</dbReference>
<feature type="transmembrane region" description="Helical" evidence="7">
    <location>
        <begin position="416"/>
        <end position="436"/>
    </location>
</feature>
<feature type="transmembrane region" description="Helical" evidence="7">
    <location>
        <begin position="563"/>
        <end position="589"/>
    </location>
</feature>
<feature type="transmembrane region" description="Helical" evidence="7">
    <location>
        <begin position="246"/>
        <end position="271"/>
    </location>
</feature>
<dbReference type="EMBL" id="SPLM01000109">
    <property type="protein sequence ID" value="TMW59547.1"/>
    <property type="molecule type" value="Genomic_DNA"/>
</dbReference>
<feature type="transmembrane region" description="Helical" evidence="7">
    <location>
        <begin position="480"/>
        <end position="499"/>
    </location>
</feature>
<evidence type="ECO:0000313" key="9">
    <source>
        <dbReference type="EMBL" id="TMW59547.1"/>
    </source>
</evidence>
<feature type="compositionally biased region" description="Basic and acidic residues" evidence="8">
    <location>
        <begin position="116"/>
        <end position="126"/>
    </location>
</feature>
<feature type="compositionally biased region" description="Polar residues" evidence="8">
    <location>
        <begin position="99"/>
        <end position="112"/>
    </location>
</feature>
<dbReference type="OrthoDB" id="5877963at2759"/>